<evidence type="ECO:0000313" key="3">
    <source>
        <dbReference type="Proteomes" id="UP001199296"/>
    </source>
</evidence>
<organism evidence="2 3">
    <name type="scientific">Halanaerobium polyolivorans</name>
    <dbReference type="NCBI Taxonomy" id="2886943"/>
    <lineage>
        <taxon>Bacteria</taxon>
        <taxon>Bacillati</taxon>
        <taxon>Bacillota</taxon>
        <taxon>Clostridia</taxon>
        <taxon>Halanaerobiales</taxon>
        <taxon>Halanaerobiaceae</taxon>
        <taxon>Halanaerobium</taxon>
    </lineage>
</organism>
<evidence type="ECO:0008006" key="4">
    <source>
        <dbReference type="Google" id="ProtNLM"/>
    </source>
</evidence>
<dbReference type="AlphaFoldDB" id="A0AAW4X2A6"/>
<comment type="caution">
    <text evidence="2">The sequence shown here is derived from an EMBL/GenBank/DDBJ whole genome shotgun (WGS) entry which is preliminary data.</text>
</comment>
<sequence>MEIKNFSFKYKIIILIIALIIILTITTILIITNTTNEILKDTVVNNQQSNTQQQAELISSWLLERKRDLEIYANTEIMTNGSWQQKKLFTN</sequence>
<keyword evidence="1" id="KW-0472">Membrane</keyword>
<gene>
    <name evidence="2" type="ORF">LJ207_11570</name>
</gene>
<dbReference type="Proteomes" id="UP001199296">
    <property type="component" value="Unassembled WGS sequence"/>
</dbReference>
<proteinExistence type="predicted"/>
<name>A0AAW4X2A6_9FIRM</name>
<protein>
    <recommendedName>
        <fullName evidence="4">Methyl-accepting chemotaxis protein</fullName>
    </recommendedName>
</protein>
<keyword evidence="3" id="KW-1185">Reference proteome</keyword>
<accession>A0AAW4X2A6</accession>
<reference evidence="2 3" key="1">
    <citation type="submission" date="2021-10" db="EMBL/GenBank/DDBJ databases">
        <authorList>
            <person name="Grouzdev D.S."/>
            <person name="Pantiukh K.S."/>
            <person name="Krutkina M.S."/>
        </authorList>
    </citation>
    <scope>NUCLEOTIDE SEQUENCE [LARGE SCALE GENOMIC DNA]</scope>
    <source>
        <strain evidence="2 3">Z-7514</strain>
    </source>
</reference>
<evidence type="ECO:0000313" key="2">
    <source>
        <dbReference type="EMBL" id="MCC3145953.1"/>
    </source>
</evidence>
<dbReference type="EMBL" id="JAJFAT010000023">
    <property type="protein sequence ID" value="MCC3145953.1"/>
    <property type="molecule type" value="Genomic_DNA"/>
</dbReference>
<keyword evidence="1" id="KW-1133">Transmembrane helix</keyword>
<keyword evidence="1" id="KW-0812">Transmembrane</keyword>
<feature type="transmembrane region" description="Helical" evidence="1">
    <location>
        <begin position="12"/>
        <end position="31"/>
    </location>
</feature>
<evidence type="ECO:0000256" key="1">
    <source>
        <dbReference type="SAM" id="Phobius"/>
    </source>
</evidence>
<dbReference type="RefSeq" id="WP_229346652.1">
    <property type="nucleotide sequence ID" value="NZ_JAJFAT010000023.1"/>
</dbReference>